<comment type="caution">
    <text evidence="3">The sequence shown here is derived from an EMBL/GenBank/DDBJ whole genome shotgun (WGS) entry which is preliminary data.</text>
</comment>
<accession>A0A2T7PRV4</accession>
<proteinExistence type="predicted"/>
<dbReference type="EMBL" id="PZQS01000002">
    <property type="protein sequence ID" value="PVD36120.1"/>
    <property type="molecule type" value="Genomic_DNA"/>
</dbReference>
<feature type="compositionally biased region" description="Basic and acidic residues" evidence="1">
    <location>
        <begin position="112"/>
        <end position="130"/>
    </location>
</feature>
<evidence type="ECO:0000313" key="3">
    <source>
        <dbReference type="EMBL" id="PVD36120.1"/>
    </source>
</evidence>
<keyword evidence="2" id="KW-0472">Membrane</keyword>
<feature type="transmembrane region" description="Helical" evidence="2">
    <location>
        <begin position="134"/>
        <end position="155"/>
    </location>
</feature>
<protein>
    <submittedName>
        <fullName evidence="3">Uncharacterized protein</fullName>
    </submittedName>
</protein>
<evidence type="ECO:0000256" key="2">
    <source>
        <dbReference type="SAM" id="Phobius"/>
    </source>
</evidence>
<feature type="region of interest" description="Disordered" evidence="1">
    <location>
        <begin position="175"/>
        <end position="194"/>
    </location>
</feature>
<gene>
    <name evidence="3" type="ORF">C0Q70_03093</name>
</gene>
<dbReference type="Proteomes" id="UP000245119">
    <property type="component" value="Linkage Group LG2"/>
</dbReference>
<sequence>MYVYSCCVDKLNVWVLWIRREFTAQYVFLVISLSSSQLLYVTPPDQCFLYVTNSFAAEVTWSDAFMSLEVSSDGLSAGRTKVLTGRVTVDDDDDDDKLVRCASGEQGGGRAESGKDKAPVHREEEGSDENKGGAGWGLLTLLTLAAMTVYARLLLVSSRLALLKVCLTRPCLSDGEKRGAREGTLAKTDMSDGV</sequence>
<keyword evidence="2" id="KW-0812">Transmembrane</keyword>
<keyword evidence="2" id="KW-1133">Transmembrane helix</keyword>
<keyword evidence="4" id="KW-1185">Reference proteome</keyword>
<name>A0A2T7PRV4_POMCA</name>
<evidence type="ECO:0000256" key="1">
    <source>
        <dbReference type="SAM" id="MobiDB-lite"/>
    </source>
</evidence>
<feature type="region of interest" description="Disordered" evidence="1">
    <location>
        <begin position="100"/>
        <end position="130"/>
    </location>
</feature>
<organism evidence="3 4">
    <name type="scientific">Pomacea canaliculata</name>
    <name type="common">Golden apple snail</name>
    <dbReference type="NCBI Taxonomy" id="400727"/>
    <lineage>
        <taxon>Eukaryota</taxon>
        <taxon>Metazoa</taxon>
        <taxon>Spiralia</taxon>
        <taxon>Lophotrochozoa</taxon>
        <taxon>Mollusca</taxon>
        <taxon>Gastropoda</taxon>
        <taxon>Caenogastropoda</taxon>
        <taxon>Architaenioglossa</taxon>
        <taxon>Ampullarioidea</taxon>
        <taxon>Ampullariidae</taxon>
        <taxon>Pomacea</taxon>
    </lineage>
</organism>
<evidence type="ECO:0000313" key="4">
    <source>
        <dbReference type="Proteomes" id="UP000245119"/>
    </source>
</evidence>
<dbReference type="AlphaFoldDB" id="A0A2T7PRV4"/>
<reference evidence="3 4" key="1">
    <citation type="submission" date="2018-04" db="EMBL/GenBank/DDBJ databases">
        <title>The genome of golden apple snail Pomacea canaliculata provides insight into stress tolerance and invasive adaptation.</title>
        <authorList>
            <person name="Liu C."/>
            <person name="Liu B."/>
            <person name="Ren Y."/>
            <person name="Zhang Y."/>
            <person name="Wang H."/>
            <person name="Li S."/>
            <person name="Jiang F."/>
            <person name="Yin L."/>
            <person name="Zhang G."/>
            <person name="Qian W."/>
            <person name="Fan W."/>
        </authorList>
    </citation>
    <scope>NUCLEOTIDE SEQUENCE [LARGE SCALE GENOMIC DNA]</scope>
    <source>
        <strain evidence="3">SZHN2017</strain>
        <tissue evidence="3">Muscle</tissue>
    </source>
</reference>